<dbReference type="RefSeq" id="WP_011462997.1">
    <property type="nucleotide sequence ID" value="NC_007908.1"/>
</dbReference>
<dbReference type="OrthoDB" id="9803238at2"/>
<dbReference type="Pfam" id="PF03721">
    <property type="entry name" value="UDPG_MGDP_dh_N"/>
    <property type="match status" value="1"/>
</dbReference>
<dbReference type="STRING" id="338969.Rfer_0673"/>
<evidence type="ECO:0000256" key="2">
    <source>
        <dbReference type="ARBA" id="ARBA00006601"/>
    </source>
</evidence>
<dbReference type="EMBL" id="CP000267">
    <property type="protein sequence ID" value="ABD68424.1"/>
    <property type="molecule type" value="Genomic_DNA"/>
</dbReference>
<dbReference type="PANTHER" id="PTHR43750">
    <property type="entry name" value="UDP-GLUCOSE 6-DEHYDROGENASE TUAD"/>
    <property type="match status" value="1"/>
</dbReference>
<feature type="binding site" evidence="10">
    <location>
        <position position="161"/>
    </location>
    <ligand>
        <name>NAD(+)</name>
        <dbReference type="ChEBI" id="CHEBI:57540"/>
    </ligand>
</feature>
<evidence type="ECO:0000256" key="7">
    <source>
        <dbReference type="PIRNR" id="PIRNR000124"/>
    </source>
</evidence>
<keyword evidence="13" id="KW-1185">Reference proteome</keyword>
<dbReference type="InterPro" id="IPR028357">
    <property type="entry name" value="UDPglc_DH_bac"/>
</dbReference>
<feature type="binding site" evidence="9">
    <location>
        <position position="265"/>
    </location>
    <ligand>
        <name>substrate</name>
    </ligand>
</feature>
<dbReference type="GO" id="GO:0006065">
    <property type="term" value="P:UDP-glucuronate biosynthetic process"/>
    <property type="evidence" value="ECO:0007669"/>
    <property type="project" value="UniProtKB-UniPathway"/>
</dbReference>
<dbReference type="SUPFAM" id="SSF52413">
    <property type="entry name" value="UDP-glucose/GDP-mannose dehydrogenase C-terminal domain"/>
    <property type="match status" value="1"/>
</dbReference>
<dbReference type="InterPro" id="IPR036220">
    <property type="entry name" value="UDP-Glc/GDP-Man_DH_C_sf"/>
</dbReference>
<organism evidence="12 13">
    <name type="scientific">Albidiferax ferrireducens (strain ATCC BAA-621 / DSM 15236 / T118)</name>
    <name type="common">Rhodoferax ferrireducens</name>
    <dbReference type="NCBI Taxonomy" id="338969"/>
    <lineage>
        <taxon>Bacteria</taxon>
        <taxon>Pseudomonadati</taxon>
        <taxon>Pseudomonadota</taxon>
        <taxon>Betaproteobacteria</taxon>
        <taxon>Burkholderiales</taxon>
        <taxon>Comamonadaceae</taxon>
        <taxon>Rhodoferax</taxon>
    </lineage>
</organism>
<evidence type="ECO:0000313" key="12">
    <source>
        <dbReference type="EMBL" id="ABD68424.1"/>
    </source>
</evidence>
<proteinExistence type="inferred from homology"/>
<dbReference type="PANTHER" id="PTHR43750:SF1">
    <property type="entry name" value="GDP-MANNOSE 6-DEHYDROGENASE"/>
    <property type="match status" value="1"/>
</dbReference>
<feature type="active site" description="Nucleophile" evidence="8">
    <location>
        <position position="268"/>
    </location>
</feature>
<dbReference type="HOGENOM" id="CLU_023810_1_1_4"/>
<feature type="binding site" evidence="10">
    <location>
        <position position="271"/>
    </location>
    <ligand>
        <name>NAD(+)</name>
        <dbReference type="ChEBI" id="CHEBI:57540"/>
    </ligand>
</feature>
<dbReference type="eggNOG" id="COG1004">
    <property type="taxonomic scope" value="Bacteria"/>
</dbReference>
<dbReference type="EC" id="1.1.1.22" evidence="3 7"/>
<name>Q220X9_ALBFT</name>
<dbReference type="SUPFAM" id="SSF51735">
    <property type="entry name" value="NAD(P)-binding Rossmann-fold domains"/>
    <property type="match status" value="1"/>
</dbReference>
<feature type="binding site" evidence="10">
    <location>
        <position position="331"/>
    </location>
    <ligand>
        <name>NAD(+)</name>
        <dbReference type="ChEBI" id="CHEBI:57540"/>
    </ligand>
</feature>
<dbReference type="InterPro" id="IPR017476">
    <property type="entry name" value="UDP-Glc/GDP-Man"/>
</dbReference>
<feature type="binding site" evidence="10">
    <location>
        <position position="124"/>
    </location>
    <ligand>
        <name>NAD(+)</name>
        <dbReference type="ChEBI" id="CHEBI:57540"/>
    </ligand>
</feature>
<evidence type="ECO:0000259" key="11">
    <source>
        <dbReference type="SMART" id="SM00984"/>
    </source>
</evidence>
<gene>
    <name evidence="12" type="ordered locus">Rfer_0673</name>
</gene>
<dbReference type="Pfam" id="PF03720">
    <property type="entry name" value="UDPG_MGDP_dh_C"/>
    <property type="match status" value="1"/>
</dbReference>
<dbReference type="InterPro" id="IPR014027">
    <property type="entry name" value="UDP-Glc/GDP-Man_DH_C"/>
</dbReference>
<dbReference type="PROSITE" id="PS51257">
    <property type="entry name" value="PROKAR_LIPOPROTEIN"/>
    <property type="match status" value="1"/>
</dbReference>
<protein>
    <recommendedName>
        <fullName evidence="3 7">UDP-glucose 6-dehydrogenase</fullName>
        <ecNumber evidence="3 7">1.1.1.22</ecNumber>
    </recommendedName>
</protein>
<evidence type="ECO:0000256" key="5">
    <source>
        <dbReference type="ARBA" id="ARBA00023027"/>
    </source>
</evidence>
<feature type="binding site" evidence="10">
    <location>
        <position position="86"/>
    </location>
    <ligand>
        <name>NAD(+)</name>
        <dbReference type="ChEBI" id="CHEBI:57540"/>
    </ligand>
</feature>
<reference evidence="13" key="1">
    <citation type="submission" date="2006-02" db="EMBL/GenBank/DDBJ databases">
        <title>Complete sequence of chromosome of Rhodoferax ferrireducens DSM 15236.</title>
        <authorList>
            <person name="Copeland A."/>
            <person name="Lucas S."/>
            <person name="Lapidus A."/>
            <person name="Barry K."/>
            <person name="Detter J.C."/>
            <person name="Glavina del Rio T."/>
            <person name="Hammon N."/>
            <person name="Israni S."/>
            <person name="Pitluck S."/>
            <person name="Brettin T."/>
            <person name="Bruce D."/>
            <person name="Han C."/>
            <person name="Tapia R."/>
            <person name="Gilna P."/>
            <person name="Kiss H."/>
            <person name="Schmutz J."/>
            <person name="Larimer F."/>
            <person name="Land M."/>
            <person name="Kyrpides N."/>
            <person name="Ivanova N."/>
            <person name="Richardson P."/>
        </authorList>
    </citation>
    <scope>NUCLEOTIDE SEQUENCE [LARGE SCALE GENOMIC DNA]</scope>
    <source>
        <strain evidence="13">ATCC BAA-621 / DSM 15236 / T118</strain>
    </source>
</reference>
<dbReference type="InterPro" id="IPR036291">
    <property type="entry name" value="NAD(P)-bd_dom_sf"/>
</dbReference>
<dbReference type="NCBIfam" id="TIGR03026">
    <property type="entry name" value="NDP-sugDHase"/>
    <property type="match status" value="1"/>
</dbReference>
<dbReference type="InterPro" id="IPR001732">
    <property type="entry name" value="UDP-Glc/GDP-Man_DH_N"/>
</dbReference>
<dbReference type="GO" id="GO:0051287">
    <property type="term" value="F:NAD binding"/>
    <property type="evidence" value="ECO:0007669"/>
    <property type="project" value="InterPro"/>
</dbReference>
<evidence type="ECO:0000256" key="4">
    <source>
        <dbReference type="ARBA" id="ARBA00023002"/>
    </source>
</evidence>
<dbReference type="GO" id="GO:0000271">
    <property type="term" value="P:polysaccharide biosynthetic process"/>
    <property type="evidence" value="ECO:0007669"/>
    <property type="project" value="InterPro"/>
</dbReference>
<feature type="binding site" evidence="9">
    <location>
        <position position="324"/>
    </location>
    <ligand>
        <name>substrate</name>
    </ligand>
</feature>
<evidence type="ECO:0000256" key="10">
    <source>
        <dbReference type="PIRSR" id="PIRSR500134-3"/>
    </source>
</evidence>
<feature type="binding site" evidence="10">
    <location>
        <position position="35"/>
    </location>
    <ligand>
        <name>NAD(+)</name>
        <dbReference type="ChEBI" id="CHEBI:57540"/>
    </ligand>
</feature>
<dbReference type="KEGG" id="rfr:Rfer_0673"/>
<evidence type="ECO:0000256" key="3">
    <source>
        <dbReference type="ARBA" id="ARBA00012954"/>
    </source>
</evidence>
<feature type="domain" description="UDP-glucose/GDP-mannose dehydrogenase C-terminal" evidence="11">
    <location>
        <begin position="317"/>
        <end position="426"/>
    </location>
</feature>
<feature type="binding site" evidence="10">
    <location>
        <position position="30"/>
    </location>
    <ligand>
        <name>NAD(+)</name>
        <dbReference type="ChEBI" id="CHEBI:57540"/>
    </ligand>
</feature>
<dbReference type="InterPro" id="IPR014026">
    <property type="entry name" value="UDP-Glc/GDP-Man_DH_dimer"/>
</dbReference>
<dbReference type="PIRSF" id="PIRSF500134">
    <property type="entry name" value="UDPglc_DH_bac"/>
    <property type="match status" value="1"/>
</dbReference>
<evidence type="ECO:0000256" key="1">
    <source>
        <dbReference type="ARBA" id="ARBA00004701"/>
    </source>
</evidence>
<keyword evidence="5 7" id="KW-0520">NAD</keyword>
<evidence type="ECO:0000256" key="9">
    <source>
        <dbReference type="PIRSR" id="PIRSR500134-2"/>
    </source>
</evidence>
<sequence length="438" mass="47727">MKISIFGLGYVGAVSLACLSRDGHDVIGVDIDRTKLDLIMAGKTPVVEEGMVDLMARVAASGKVTVTTDAQAAVLDSEISLVCVGTPSAANGSQDQGAILRLAEEIGRAIAEKQEPHVVVFRSTLVPGTVEDVLRPIIEAQSGKKEGADFFLCFQPEFLREGSSIRDYDKPPFTVVGANHAYPVERLRELFGQLPCKFLETTVRSAEMMKYCCNNFHALKITFANETARLCDALGVDAFEVMDLMCQDTHLNISRAYLKPGFAFGGSCLPKDLRATTYLAKIHDVEIPMLAGIMPSNRDHLDLALQKLLATGKRKIGFVGLSFKTGTDDLRESPLVSLAEQLIGKGMQLSIYDPEVRLAQLLGANRSFIEKHLPHIGQMLRGEIEGVIDESEVLVVGLADQAVFDTLASRCRPDQVVLDLVNLPNRAVIRAKVEGLCW</sequence>
<dbReference type="AlphaFoldDB" id="Q220X9"/>
<comment type="pathway">
    <text evidence="1">Nucleotide-sugar biosynthesis; UDP-alpha-D-glucuronate biosynthesis; UDP-alpha-D-glucuronate from UDP-alpha-D-glucose: step 1/1.</text>
</comment>
<feature type="binding site" evidence="9">
    <location>
        <position position="210"/>
    </location>
    <ligand>
        <name>substrate</name>
    </ligand>
</feature>
<dbReference type="PIRSF" id="PIRSF000124">
    <property type="entry name" value="UDPglc_GDPman_dh"/>
    <property type="match status" value="1"/>
</dbReference>
<feature type="binding site" evidence="9">
    <location>
        <begin position="158"/>
        <end position="161"/>
    </location>
    <ligand>
        <name>substrate</name>
    </ligand>
</feature>
<accession>Q220X9</accession>
<dbReference type="SMART" id="SM00984">
    <property type="entry name" value="UDPG_MGDP_dh_C"/>
    <property type="match status" value="1"/>
</dbReference>
<dbReference type="Proteomes" id="UP000008332">
    <property type="component" value="Chromosome"/>
</dbReference>
<evidence type="ECO:0000256" key="8">
    <source>
        <dbReference type="PIRSR" id="PIRSR500134-1"/>
    </source>
</evidence>
<keyword evidence="4 7" id="KW-0560">Oxidoreductase</keyword>
<dbReference type="Gene3D" id="3.40.50.720">
    <property type="entry name" value="NAD(P)-binding Rossmann-like Domain"/>
    <property type="match status" value="2"/>
</dbReference>
<dbReference type="SUPFAM" id="SSF48179">
    <property type="entry name" value="6-phosphogluconate dehydrogenase C-terminal domain-like"/>
    <property type="match status" value="1"/>
</dbReference>
<evidence type="ECO:0000313" key="13">
    <source>
        <dbReference type="Proteomes" id="UP000008332"/>
    </source>
</evidence>
<dbReference type="Pfam" id="PF00984">
    <property type="entry name" value="UDPG_MGDP_dh"/>
    <property type="match status" value="1"/>
</dbReference>
<comment type="catalytic activity">
    <reaction evidence="6 7">
        <text>UDP-alpha-D-glucose + 2 NAD(+) + H2O = UDP-alpha-D-glucuronate + 2 NADH + 3 H(+)</text>
        <dbReference type="Rhea" id="RHEA:23596"/>
        <dbReference type="ChEBI" id="CHEBI:15377"/>
        <dbReference type="ChEBI" id="CHEBI:15378"/>
        <dbReference type="ChEBI" id="CHEBI:57540"/>
        <dbReference type="ChEBI" id="CHEBI:57945"/>
        <dbReference type="ChEBI" id="CHEBI:58052"/>
        <dbReference type="ChEBI" id="CHEBI:58885"/>
        <dbReference type="EC" id="1.1.1.22"/>
    </reaction>
</comment>
<dbReference type="GO" id="GO:0003979">
    <property type="term" value="F:UDP-glucose 6-dehydrogenase activity"/>
    <property type="evidence" value="ECO:0007669"/>
    <property type="project" value="UniProtKB-EC"/>
</dbReference>
<dbReference type="InterPro" id="IPR008927">
    <property type="entry name" value="6-PGluconate_DH-like_C_sf"/>
</dbReference>
<comment type="similarity">
    <text evidence="2 7">Belongs to the UDP-glucose/GDP-mannose dehydrogenase family.</text>
</comment>
<dbReference type="UniPathway" id="UPA00038">
    <property type="reaction ID" value="UER00491"/>
</dbReference>
<dbReference type="Gene3D" id="1.20.5.170">
    <property type="match status" value="1"/>
</dbReference>
<evidence type="ECO:0000256" key="6">
    <source>
        <dbReference type="ARBA" id="ARBA00047473"/>
    </source>
</evidence>
<feature type="binding site" evidence="9">
    <location>
        <begin position="257"/>
        <end position="261"/>
    </location>
    <ligand>
        <name>substrate</name>
    </ligand>
</feature>